<keyword evidence="2" id="KW-1185">Reference proteome</keyword>
<name>A0ACC1MUD4_9HYPO</name>
<dbReference type="EMBL" id="JANJQO010001553">
    <property type="protein sequence ID" value="KAJ2970348.1"/>
    <property type="molecule type" value="Genomic_DNA"/>
</dbReference>
<evidence type="ECO:0000313" key="1">
    <source>
        <dbReference type="EMBL" id="KAJ2970348.1"/>
    </source>
</evidence>
<comment type="caution">
    <text evidence="1">The sequence shown here is derived from an EMBL/GenBank/DDBJ whole genome shotgun (WGS) entry which is preliminary data.</text>
</comment>
<sequence>MSQPRQREFTITAPQFSYVHLRLHTDASSGYDRVVLDDLLVKSYCTNALRQYLGLTGAAIPLDLLKVTGADCWLRIPRDDVKPFAAAITACRGSVENGTHCLLRIERCSDWLGTIVGSGSVEKLWHD</sequence>
<gene>
    <name evidence="1" type="ORF">NQ176_g8227</name>
</gene>
<protein>
    <submittedName>
        <fullName evidence="1">Uncharacterized protein</fullName>
    </submittedName>
</protein>
<evidence type="ECO:0000313" key="2">
    <source>
        <dbReference type="Proteomes" id="UP001143910"/>
    </source>
</evidence>
<dbReference type="Proteomes" id="UP001143910">
    <property type="component" value="Unassembled WGS sequence"/>
</dbReference>
<reference evidence="1" key="1">
    <citation type="submission" date="2022-08" db="EMBL/GenBank/DDBJ databases">
        <title>Genome Sequence of Lecanicillium fungicola.</title>
        <authorList>
            <person name="Buettner E."/>
        </authorList>
    </citation>
    <scope>NUCLEOTIDE SEQUENCE</scope>
    <source>
        <strain evidence="1">Babe33</strain>
    </source>
</reference>
<accession>A0ACC1MUD4</accession>
<organism evidence="1 2">
    <name type="scientific">Zarea fungicola</name>
    <dbReference type="NCBI Taxonomy" id="93591"/>
    <lineage>
        <taxon>Eukaryota</taxon>
        <taxon>Fungi</taxon>
        <taxon>Dikarya</taxon>
        <taxon>Ascomycota</taxon>
        <taxon>Pezizomycotina</taxon>
        <taxon>Sordariomycetes</taxon>
        <taxon>Hypocreomycetidae</taxon>
        <taxon>Hypocreales</taxon>
        <taxon>Cordycipitaceae</taxon>
        <taxon>Zarea</taxon>
    </lineage>
</organism>
<proteinExistence type="predicted"/>